<organism evidence="1 2">
    <name type="scientific">Puccinia striiformis</name>
    <dbReference type="NCBI Taxonomy" id="27350"/>
    <lineage>
        <taxon>Eukaryota</taxon>
        <taxon>Fungi</taxon>
        <taxon>Dikarya</taxon>
        <taxon>Basidiomycota</taxon>
        <taxon>Pucciniomycotina</taxon>
        <taxon>Pucciniomycetes</taxon>
        <taxon>Pucciniales</taxon>
        <taxon>Pucciniaceae</taxon>
        <taxon>Puccinia</taxon>
    </lineage>
</organism>
<dbReference type="Proteomes" id="UP000239156">
    <property type="component" value="Unassembled WGS sequence"/>
</dbReference>
<dbReference type="VEuPathDB" id="FungiDB:PSHT_06683"/>
<evidence type="ECO:0000313" key="1">
    <source>
        <dbReference type="EMBL" id="POV94515.1"/>
    </source>
</evidence>
<comment type="caution">
    <text evidence="1">The sequence shown here is derived from an EMBL/GenBank/DDBJ whole genome shotgun (WGS) entry which is preliminary data.</text>
</comment>
<dbReference type="EMBL" id="PKSL01000411">
    <property type="protein sequence ID" value="POV94515.1"/>
    <property type="molecule type" value="Genomic_DNA"/>
</dbReference>
<protein>
    <submittedName>
        <fullName evidence="1">Uncharacterized protein</fullName>
    </submittedName>
</protein>
<name>A0A2S4UB53_9BASI</name>
<accession>A0A2S4UB53</accession>
<keyword evidence="2" id="KW-1185">Reference proteome</keyword>
<gene>
    <name evidence="1" type="ORF">PSTT_16817</name>
</gene>
<evidence type="ECO:0000313" key="2">
    <source>
        <dbReference type="Proteomes" id="UP000239156"/>
    </source>
</evidence>
<dbReference type="AlphaFoldDB" id="A0A2S4UB53"/>
<reference evidence="1" key="1">
    <citation type="submission" date="2017-12" db="EMBL/GenBank/DDBJ databases">
        <title>Gene loss provides genomic basis for host adaptation in cereal stripe rust fungi.</title>
        <authorList>
            <person name="Xia C."/>
        </authorList>
    </citation>
    <scope>NUCLEOTIDE SEQUENCE [LARGE SCALE GENOMIC DNA]</scope>
    <source>
        <strain evidence="1">93-210</strain>
    </source>
</reference>
<sequence length="126" mass="13192">MDLTVLTSPSAGIHSVSDQSGPTHDTITCFRLSGLTPQVWLVCVSSAASLPTTVLASICWTPCQTLVAGLSSRSTTGPPMFILLSVHSGQLLAFPTVVTSSDLNLQSTPLHSDQPLNQSTQLDSGR</sequence>
<dbReference type="VEuPathDB" id="FungiDB:PSTT_16817"/>
<proteinExistence type="predicted"/>